<feature type="domain" description="Polysaccharide pyruvyl transferase" evidence="1">
    <location>
        <begin position="13"/>
        <end position="342"/>
    </location>
</feature>
<evidence type="ECO:0000259" key="1">
    <source>
        <dbReference type="Pfam" id="PF04230"/>
    </source>
</evidence>
<dbReference type="HOGENOM" id="CLU_025617_1_0_11"/>
<evidence type="ECO:0000313" key="2">
    <source>
        <dbReference type="EMBL" id="EYT49195.1"/>
    </source>
</evidence>
<gene>
    <name evidence="2" type="ORF">D641_0109040</name>
</gene>
<organism evidence="2 3">
    <name type="scientific">Brachybacterium muris UCD-AY4</name>
    <dbReference type="NCBI Taxonomy" id="1249481"/>
    <lineage>
        <taxon>Bacteria</taxon>
        <taxon>Bacillati</taxon>
        <taxon>Actinomycetota</taxon>
        <taxon>Actinomycetes</taxon>
        <taxon>Micrococcales</taxon>
        <taxon>Dermabacteraceae</taxon>
        <taxon>Brachybacterium</taxon>
    </lineage>
</organism>
<comment type="caution">
    <text evidence="2">The sequence shown here is derived from an EMBL/GenBank/DDBJ whole genome shotgun (WGS) entry which is preliminary data.</text>
</comment>
<evidence type="ECO:0000313" key="3">
    <source>
        <dbReference type="Proteomes" id="UP000019754"/>
    </source>
</evidence>
<dbReference type="EMBL" id="AORC01000010">
    <property type="protein sequence ID" value="EYT49195.1"/>
    <property type="molecule type" value="Genomic_DNA"/>
</dbReference>
<proteinExistence type="predicted"/>
<dbReference type="Proteomes" id="UP000019754">
    <property type="component" value="Unassembled WGS sequence"/>
</dbReference>
<keyword evidence="3" id="KW-1185">Reference proteome</keyword>
<dbReference type="OrthoDB" id="9811182at2"/>
<dbReference type="Pfam" id="PF04230">
    <property type="entry name" value="PS_pyruv_trans"/>
    <property type="match status" value="1"/>
</dbReference>
<protein>
    <recommendedName>
        <fullName evidence="1">Polysaccharide pyruvyl transferase domain-containing protein</fullName>
    </recommendedName>
</protein>
<sequence length="407" mass="44342">MKVGIVTIHDMANVGNRLQNFALYRALEDLGHEPFVIPNEPYHYSREGTETVAPREAEPVAPGEEAVAPGEEAVESPARQGHRSVVLKAARRGTDLGAKVLKAVSDGELRTVPARATKERRRSPLTEFTLSRMRLESTHVRGPGDAAPLKDRYGSFIVGSDQVWNPAYRGGCPTDFLRFAHPHQRISYAASLGTAQLSDEYRAHYARMLEGFEHISVRESEGSRLISEITGREVPVVLDPTLLLSVEEWSRIADQAPALTSPTLGTYLLVSSGGSTRSGVRAVARAKKLKVADLISPFALSSRWYGIANFLRVIRDSEQVITDSFHATLFAIMFETPVRVLRRGPGQDARLETLLHTFGADADTAFGAASDLVDQPLVREPEAISQAARESSLSWLGGALEAAGAHS</sequence>
<name>A0A022KTJ6_9MICO</name>
<accession>A0A022KTJ6</accession>
<dbReference type="AlphaFoldDB" id="A0A022KTJ6"/>
<dbReference type="RefSeq" id="WP_017823338.1">
    <property type="nucleotide sequence ID" value="NZ_AORC01000010.1"/>
</dbReference>
<reference evidence="2 3" key="1">
    <citation type="journal article" date="2013" name="Genome Announc.">
        <title>Draft genome sequence of an Actinobacterium, Brachybacterium muris strain UCD-AY4.</title>
        <authorList>
            <person name="Lo J.R."/>
            <person name="Lang J.M."/>
            <person name="Darling A.E."/>
            <person name="Eisen J.A."/>
            <person name="Coil D.A."/>
        </authorList>
    </citation>
    <scope>NUCLEOTIDE SEQUENCE [LARGE SCALE GENOMIC DNA]</scope>
    <source>
        <strain evidence="2 3">UCD-AY4</strain>
    </source>
</reference>
<dbReference type="InterPro" id="IPR007345">
    <property type="entry name" value="Polysacch_pyruvyl_Trfase"/>
</dbReference>
<dbReference type="STRING" id="1249481.D641_0109040"/>